<dbReference type="AlphaFoldDB" id="A0A931CIK4"/>
<evidence type="ECO:0000313" key="2">
    <source>
        <dbReference type="Proteomes" id="UP000655366"/>
    </source>
</evidence>
<accession>A0A931CIK4</accession>
<keyword evidence="2" id="KW-1185">Reference proteome</keyword>
<dbReference type="PANTHER" id="PTHR33418">
    <property type="entry name" value="HELICASE-ASSOCIATED"/>
    <property type="match status" value="1"/>
</dbReference>
<dbReference type="PANTHER" id="PTHR33418:SF1">
    <property type="entry name" value="HELICASE-ASSOCIATED DOMAIN-CONTAINING PROTEIN"/>
    <property type="match status" value="1"/>
</dbReference>
<comment type="caution">
    <text evidence="1">The sequence shown here is derived from an EMBL/GenBank/DDBJ whole genome shotgun (WGS) entry which is preliminary data.</text>
</comment>
<dbReference type="RefSeq" id="WP_196395928.1">
    <property type="nucleotide sequence ID" value="NZ_JADNYM010000006.1"/>
</dbReference>
<gene>
    <name evidence="1" type="ORF">IV500_06015</name>
</gene>
<reference evidence="1 2" key="1">
    <citation type="submission" date="2020-11" db="EMBL/GenBank/DDBJ databases">
        <title>Arthrobacter antarcticus sp. nov., isolated from Antarctic Soil.</title>
        <authorList>
            <person name="Li J."/>
        </authorList>
    </citation>
    <scope>NUCLEOTIDE SEQUENCE [LARGE SCALE GENOMIC DNA]</scope>
    <source>
        <strain evidence="1 2">Z1-20</strain>
    </source>
</reference>
<dbReference type="Proteomes" id="UP000655366">
    <property type="component" value="Unassembled WGS sequence"/>
</dbReference>
<dbReference type="Gene3D" id="6.10.140.530">
    <property type="match status" value="2"/>
</dbReference>
<name>A0A931CIK4_9MICC</name>
<protein>
    <submittedName>
        <fullName evidence="1">Helicase associated domain-containing protein</fullName>
    </submittedName>
</protein>
<proteinExistence type="predicted"/>
<evidence type="ECO:0000313" key="1">
    <source>
        <dbReference type="EMBL" id="MBG0738978.1"/>
    </source>
</evidence>
<organism evidence="1 2">
    <name type="scientific">Arthrobacter terrae</name>
    <dbReference type="NCBI Taxonomy" id="2935737"/>
    <lineage>
        <taxon>Bacteria</taxon>
        <taxon>Bacillati</taxon>
        <taxon>Actinomycetota</taxon>
        <taxon>Actinomycetes</taxon>
        <taxon>Micrococcales</taxon>
        <taxon>Micrococcaceae</taxon>
        <taxon>Arthrobacter</taxon>
    </lineage>
</organism>
<dbReference type="EMBL" id="JADNYM010000006">
    <property type="protein sequence ID" value="MBG0738978.1"/>
    <property type="molecule type" value="Genomic_DNA"/>
</dbReference>
<sequence>MSVDTLPRTRSKDQLLTWANRQKNAALSTAQAAALDSVYPDWRKTSNGVWFTNLEAVEAFVAVHGFFPRSAVQDPAEKVLGIWIATQRYRVSQLSADRIKLLEERLQGWNKSKDEAWKERMDEVCAVIAALGYIPNTTEKEAEARRAGVWLKRHSKMPATDPKVGVLNDRIPGWNDRNFENMWRVNVDALEAFANLHGRLPTQYENDPDDRRLGVWLNGRRREGDKLRANRRDELALRAPGWDRTAEDRWNESLDFAAWYLQEHGRFPREHSQDPEVAASSRWIGTQRREQHHPETRKAALDAKLPGWHERPADKWTDTLDYVAAFVAEKGRLPARTSEEEKERWAGEWIRRQRKGTGMTPEREARLDDRLPRWREASEDAWFRKLDDYVAFYKANGRRPSAVAADNTERTMGVWYRNTNAAKLTEARSAALTAADIGERRSQDQIWADTLDLVATFYAVHGRFPTGSGKEPGERPLSVWLSNHRRTTERVAPERRALMTARIPGWDLTLEDIWMLKLQACVDFVQTHGRLPTMGKNVPDAQKRAAVWISDQRKPRNRSRLDRVAILNERLPGWGD</sequence>